<feature type="compositionally biased region" description="Basic residues" evidence="1">
    <location>
        <begin position="364"/>
        <end position="373"/>
    </location>
</feature>
<gene>
    <name evidence="3" type="ORF">HRR80_005896</name>
</gene>
<feature type="region of interest" description="Disordered" evidence="1">
    <location>
        <begin position="1"/>
        <end position="23"/>
    </location>
</feature>
<dbReference type="Gene3D" id="1.10.167.10">
    <property type="entry name" value="Regulator of G-protein Signalling 4, domain 2"/>
    <property type="match status" value="1"/>
</dbReference>
<feature type="region of interest" description="Disordered" evidence="1">
    <location>
        <begin position="218"/>
        <end position="373"/>
    </location>
</feature>
<dbReference type="PANTHER" id="PTHR10845:SF267">
    <property type="entry name" value="REGULATOR OF G PROTEIN SIGNALING DOMAIN PROTEIN (AFU_ORTHOLOGUE AFUA_6G06860)"/>
    <property type="match status" value="1"/>
</dbReference>
<evidence type="ECO:0000313" key="4">
    <source>
        <dbReference type="Proteomes" id="UP001161757"/>
    </source>
</evidence>
<reference evidence="3" key="1">
    <citation type="submission" date="2023-01" db="EMBL/GenBank/DDBJ databases">
        <title>Exophiala dermititidis isolated from Cystic Fibrosis Patient.</title>
        <authorList>
            <person name="Kurbessoian T."/>
            <person name="Crocker A."/>
            <person name="Murante D."/>
            <person name="Hogan D.A."/>
            <person name="Stajich J.E."/>
        </authorList>
    </citation>
    <scope>NUCLEOTIDE SEQUENCE</scope>
    <source>
        <strain evidence="3">Ex8</strain>
    </source>
</reference>
<comment type="caution">
    <text evidence="3">The sequence shown here is derived from an EMBL/GenBank/DDBJ whole genome shotgun (WGS) entry which is preliminary data.</text>
</comment>
<proteinExistence type="predicted"/>
<dbReference type="Pfam" id="PF00615">
    <property type="entry name" value="RGS"/>
    <property type="match status" value="1"/>
</dbReference>
<organism evidence="3 4">
    <name type="scientific">Exophiala dermatitidis</name>
    <name type="common">Black yeast-like fungus</name>
    <name type="synonym">Wangiella dermatitidis</name>
    <dbReference type="NCBI Taxonomy" id="5970"/>
    <lineage>
        <taxon>Eukaryota</taxon>
        <taxon>Fungi</taxon>
        <taxon>Dikarya</taxon>
        <taxon>Ascomycota</taxon>
        <taxon>Pezizomycotina</taxon>
        <taxon>Eurotiomycetes</taxon>
        <taxon>Chaetothyriomycetidae</taxon>
        <taxon>Chaetothyriales</taxon>
        <taxon>Herpotrichiellaceae</taxon>
        <taxon>Exophiala</taxon>
    </lineage>
</organism>
<feature type="compositionally biased region" description="Low complexity" evidence="1">
    <location>
        <begin position="255"/>
        <end position="272"/>
    </location>
</feature>
<protein>
    <recommendedName>
        <fullName evidence="2">RGS domain-containing protein</fullName>
    </recommendedName>
</protein>
<dbReference type="InterPro" id="IPR016137">
    <property type="entry name" value="RGS"/>
</dbReference>
<dbReference type="CDD" id="cd07440">
    <property type="entry name" value="RGS"/>
    <property type="match status" value="1"/>
</dbReference>
<feature type="compositionally biased region" description="Polar residues" evidence="1">
    <location>
        <begin position="330"/>
        <end position="343"/>
    </location>
</feature>
<dbReference type="AlphaFoldDB" id="A0AAN6ERW6"/>
<dbReference type="Proteomes" id="UP001161757">
    <property type="component" value="Unassembled WGS sequence"/>
</dbReference>
<feature type="compositionally biased region" description="Polar residues" evidence="1">
    <location>
        <begin position="286"/>
        <end position="299"/>
    </location>
</feature>
<feature type="domain" description="RGS" evidence="2">
    <location>
        <begin position="82"/>
        <end position="197"/>
    </location>
</feature>
<sequence>MIKKRSTKISWPYTPEPSPRLGPSLYSLEDISEDFDMPGDEGTRARPISMVGRKEGILSPARPTLEDVLANKAPSPYTLAAYTAFLSQQHCLETLEFTTEAKRYADKFDEASASLAGMPITVDTQEGWELIQDWIRILDIYVKPGAPREINLPAEERDVLIEQPYELRPPRPEKLDPAVKRMYDLMSDSIFIPFCNSLQQLPYAQTYDALSNYGNLGSLDPPRLTYDERSMHRQMVSSRRRRSPPNTSAGSLEGSRSSTSQYHPTSSSSLSSAFGRQSGARLTHHISPSSAVSESALTDSSGGPESPPAGEPELVMTPPTTPPTSDLGVSGTSQFGAATSGHTAKTHRSESGGWKKAMKLFGGSKKKNGSSDG</sequence>
<name>A0AAN6ERW6_EXODE</name>
<dbReference type="InterPro" id="IPR036305">
    <property type="entry name" value="RGS_sf"/>
</dbReference>
<dbReference type="EMBL" id="JAJGCB010000011">
    <property type="protein sequence ID" value="KAJ8990411.1"/>
    <property type="molecule type" value="Genomic_DNA"/>
</dbReference>
<dbReference type="InterPro" id="IPR044926">
    <property type="entry name" value="RGS_subdomain_2"/>
</dbReference>
<evidence type="ECO:0000313" key="3">
    <source>
        <dbReference type="EMBL" id="KAJ8990411.1"/>
    </source>
</evidence>
<evidence type="ECO:0000259" key="2">
    <source>
        <dbReference type="PROSITE" id="PS50132"/>
    </source>
</evidence>
<dbReference type="PROSITE" id="PS50132">
    <property type="entry name" value="RGS"/>
    <property type="match status" value="1"/>
</dbReference>
<evidence type="ECO:0000256" key="1">
    <source>
        <dbReference type="SAM" id="MobiDB-lite"/>
    </source>
</evidence>
<dbReference type="SMART" id="SM00315">
    <property type="entry name" value="RGS"/>
    <property type="match status" value="1"/>
</dbReference>
<accession>A0AAN6ERW6</accession>
<dbReference type="PANTHER" id="PTHR10845">
    <property type="entry name" value="REGULATOR OF G PROTEIN SIGNALING"/>
    <property type="match status" value="1"/>
</dbReference>
<dbReference type="SUPFAM" id="SSF48097">
    <property type="entry name" value="Regulator of G-protein signaling, RGS"/>
    <property type="match status" value="1"/>
</dbReference>